<name>A0ABP9W669_9DEIO</name>
<accession>A0ABP9W669</accession>
<evidence type="ECO:0000256" key="1">
    <source>
        <dbReference type="SAM" id="Phobius"/>
    </source>
</evidence>
<feature type="transmembrane region" description="Helical" evidence="1">
    <location>
        <begin position="181"/>
        <end position="202"/>
    </location>
</feature>
<keyword evidence="1" id="KW-1133">Transmembrane helix</keyword>
<proteinExistence type="predicted"/>
<organism evidence="2 3">
    <name type="scientific">Deinococcus carri</name>
    <dbReference type="NCBI Taxonomy" id="1211323"/>
    <lineage>
        <taxon>Bacteria</taxon>
        <taxon>Thermotogati</taxon>
        <taxon>Deinococcota</taxon>
        <taxon>Deinococci</taxon>
        <taxon>Deinococcales</taxon>
        <taxon>Deinococcaceae</taxon>
        <taxon>Deinococcus</taxon>
    </lineage>
</organism>
<comment type="caution">
    <text evidence="2">The sequence shown here is derived from an EMBL/GenBank/DDBJ whole genome shotgun (WGS) entry which is preliminary data.</text>
</comment>
<keyword evidence="3" id="KW-1185">Reference proteome</keyword>
<protein>
    <recommendedName>
        <fullName evidence="4">ABC transporter permease</fullName>
    </recommendedName>
</protein>
<feature type="transmembrane region" description="Helical" evidence="1">
    <location>
        <begin position="326"/>
        <end position="346"/>
    </location>
</feature>
<feature type="transmembrane region" description="Helical" evidence="1">
    <location>
        <begin position="31"/>
        <end position="54"/>
    </location>
</feature>
<keyword evidence="1" id="KW-0472">Membrane</keyword>
<evidence type="ECO:0000313" key="3">
    <source>
        <dbReference type="Proteomes" id="UP001401887"/>
    </source>
</evidence>
<evidence type="ECO:0008006" key="4">
    <source>
        <dbReference type="Google" id="ProtNLM"/>
    </source>
</evidence>
<keyword evidence="1" id="KW-0812">Transmembrane</keyword>
<feature type="transmembrane region" description="Helical" evidence="1">
    <location>
        <begin position="396"/>
        <end position="422"/>
    </location>
</feature>
<gene>
    <name evidence="2" type="ORF">Dcar01_00173</name>
</gene>
<dbReference type="EMBL" id="BAABRP010000001">
    <property type="protein sequence ID" value="GAA5511463.1"/>
    <property type="molecule type" value="Genomic_DNA"/>
</dbReference>
<dbReference type="Proteomes" id="UP001401887">
    <property type="component" value="Unassembled WGS sequence"/>
</dbReference>
<sequence length="425" mass="44982">MRSGAEVVWKLRRLTLERAARRTWQTWRHSGLFWMAGYLGGVALLVLVGLWQTYRFPVPPLAPGPVAGLSAVWWLSAWLVRRPTLGVDSTDEWLLRAPVPPWAVLAWPLLHTLALPLAVGIGLGLLVLAWFPAWWPLALALPLLGAGRPLVQTLGHDTRLTGQETARNGALALSVLPLLGGLHPVALPVACALGLGGLLLVWRRFWEGEVHAVPLLHAQVEGVRQGARRLGLPVPEVGPDGLPFPRRWRPRLRGSGPFAACVWRGLLHVSRHPWRLLAAPLLGLSVTVGSPLLLALVLEPLLVLLAPPVPAALPLTGLARRAVRTLPGGVPLGLLLGLGSGVAAAFGLASPVAVLVALFLPWAALCCLGWLGTAAPGGQVTQGQLRFAAGLAPAMGAFLCTSFGLAWCAPLAVLLVGTLALMPNA</sequence>
<evidence type="ECO:0000313" key="2">
    <source>
        <dbReference type="EMBL" id="GAA5511463.1"/>
    </source>
</evidence>
<feature type="transmembrane region" description="Helical" evidence="1">
    <location>
        <begin position="352"/>
        <end position="375"/>
    </location>
</feature>
<feature type="transmembrane region" description="Helical" evidence="1">
    <location>
        <begin position="60"/>
        <end position="80"/>
    </location>
</feature>
<feature type="transmembrane region" description="Helical" evidence="1">
    <location>
        <begin position="101"/>
        <end position="131"/>
    </location>
</feature>
<reference evidence="2 3" key="1">
    <citation type="submission" date="2024-02" db="EMBL/GenBank/DDBJ databases">
        <title>Deinococcus carri NBRC 110142.</title>
        <authorList>
            <person name="Ichikawa N."/>
            <person name="Katano-Makiyama Y."/>
            <person name="Hidaka K."/>
        </authorList>
    </citation>
    <scope>NUCLEOTIDE SEQUENCE [LARGE SCALE GENOMIC DNA]</scope>
    <source>
        <strain evidence="2 3">NBRC 110142</strain>
    </source>
</reference>
<dbReference type="RefSeq" id="WP_345459464.1">
    <property type="nucleotide sequence ID" value="NZ_BAABRP010000001.1"/>
</dbReference>
<feature type="transmembrane region" description="Helical" evidence="1">
    <location>
        <begin position="274"/>
        <end position="295"/>
    </location>
</feature>